<comment type="caution">
    <text evidence="1">The sequence shown here is derived from an EMBL/GenBank/DDBJ whole genome shotgun (WGS) entry which is preliminary data.</text>
</comment>
<dbReference type="PATRIC" id="fig|1598.90.peg.728"/>
<proteinExistence type="predicted"/>
<accession>A0A073K1K3</accession>
<protein>
    <submittedName>
        <fullName evidence="1">Uncharacterized protein</fullName>
    </submittedName>
</protein>
<dbReference type="Proteomes" id="UP000027731">
    <property type="component" value="Unassembled WGS sequence"/>
</dbReference>
<reference evidence="1 2" key="1">
    <citation type="submission" date="2014-06" db="EMBL/GenBank/DDBJ databases">
        <title>Genetic determinant of reutericyclin biosynthesis of Lactobacillus reuteri.</title>
        <authorList>
            <person name="Lin X."/>
            <person name="Duar R."/>
            <person name="Walter J."/>
            <person name="Gaenzle M."/>
        </authorList>
    </citation>
    <scope>NUCLEOTIDE SEQUENCE [LARGE SCALE GENOMIC DNA]</scope>
    <source>
        <strain evidence="1 2">LTH2584</strain>
    </source>
</reference>
<dbReference type="EMBL" id="JOSX01000013">
    <property type="protein sequence ID" value="KEK15437.1"/>
    <property type="molecule type" value="Genomic_DNA"/>
</dbReference>
<organism evidence="1 2">
    <name type="scientific">Limosilactobacillus reuteri</name>
    <name type="common">Lactobacillus reuteri</name>
    <dbReference type="NCBI Taxonomy" id="1598"/>
    <lineage>
        <taxon>Bacteria</taxon>
        <taxon>Bacillati</taxon>
        <taxon>Bacillota</taxon>
        <taxon>Bacilli</taxon>
        <taxon>Lactobacillales</taxon>
        <taxon>Lactobacillaceae</taxon>
        <taxon>Limosilactobacillus</taxon>
    </lineage>
</organism>
<name>A0A073K1K3_LIMRT</name>
<dbReference type="AlphaFoldDB" id="A0A073K1K3"/>
<evidence type="ECO:0000313" key="2">
    <source>
        <dbReference type="Proteomes" id="UP000027731"/>
    </source>
</evidence>
<gene>
    <name evidence="1" type="ORF">LR3_06490</name>
</gene>
<sequence>MKTVYEFDNDRKLISRKVVADDYTLNDHEVTVKPSDDEYPPYLINPDKTAWSGLTLEQYKQVNHLDEKIGG</sequence>
<evidence type="ECO:0000313" key="1">
    <source>
        <dbReference type="EMBL" id="KEK15437.1"/>
    </source>
</evidence>